<organism evidence="2 3">
    <name type="scientific">Cuscuta epithymum</name>
    <dbReference type="NCBI Taxonomy" id="186058"/>
    <lineage>
        <taxon>Eukaryota</taxon>
        <taxon>Viridiplantae</taxon>
        <taxon>Streptophyta</taxon>
        <taxon>Embryophyta</taxon>
        <taxon>Tracheophyta</taxon>
        <taxon>Spermatophyta</taxon>
        <taxon>Magnoliopsida</taxon>
        <taxon>eudicotyledons</taxon>
        <taxon>Gunneridae</taxon>
        <taxon>Pentapetalae</taxon>
        <taxon>asterids</taxon>
        <taxon>lamiids</taxon>
        <taxon>Solanales</taxon>
        <taxon>Convolvulaceae</taxon>
        <taxon>Cuscuteae</taxon>
        <taxon>Cuscuta</taxon>
        <taxon>Cuscuta subgen. Cuscuta</taxon>
    </lineage>
</organism>
<evidence type="ECO:0000313" key="2">
    <source>
        <dbReference type="EMBL" id="CAH9108714.1"/>
    </source>
</evidence>
<dbReference type="EMBL" id="CAMAPF010000148">
    <property type="protein sequence ID" value="CAH9108714.1"/>
    <property type="molecule type" value="Genomic_DNA"/>
</dbReference>
<accession>A0AAV0DSQ2</accession>
<protein>
    <submittedName>
        <fullName evidence="2">Uncharacterized protein</fullName>
    </submittedName>
</protein>
<feature type="compositionally biased region" description="Polar residues" evidence="1">
    <location>
        <begin position="222"/>
        <end position="234"/>
    </location>
</feature>
<comment type="caution">
    <text evidence="2">The sequence shown here is derived from an EMBL/GenBank/DDBJ whole genome shotgun (WGS) entry which is preliminary data.</text>
</comment>
<feature type="region of interest" description="Disordered" evidence="1">
    <location>
        <begin position="133"/>
        <end position="153"/>
    </location>
</feature>
<feature type="compositionally biased region" description="Basic and acidic residues" evidence="1">
    <location>
        <begin position="199"/>
        <end position="212"/>
    </location>
</feature>
<feature type="region of interest" description="Disordered" evidence="1">
    <location>
        <begin position="172"/>
        <end position="244"/>
    </location>
</feature>
<keyword evidence="3" id="KW-1185">Reference proteome</keyword>
<evidence type="ECO:0000256" key="1">
    <source>
        <dbReference type="SAM" id="MobiDB-lite"/>
    </source>
</evidence>
<evidence type="ECO:0000313" key="3">
    <source>
        <dbReference type="Proteomes" id="UP001152523"/>
    </source>
</evidence>
<feature type="compositionally biased region" description="Basic residues" evidence="1">
    <location>
        <begin position="611"/>
        <end position="622"/>
    </location>
</feature>
<feature type="region of interest" description="Disordered" evidence="1">
    <location>
        <begin position="611"/>
        <end position="633"/>
    </location>
</feature>
<proteinExistence type="predicted"/>
<gene>
    <name evidence="2" type="ORF">CEPIT_LOCUS18470</name>
</gene>
<reference evidence="2" key="1">
    <citation type="submission" date="2022-07" db="EMBL/GenBank/DDBJ databases">
        <authorList>
            <person name="Macas J."/>
            <person name="Novak P."/>
            <person name="Neumann P."/>
        </authorList>
    </citation>
    <scope>NUCLEOTIDE SEQUENCE</scope>
</reference>
<feature type="compositionally biased region" description="Polar residues" evidence="1">
    <location>
        <begin position="133"/>
        <end position="146"/>
    </location>
</feature>
<sequence>MSMDYLPPWHWDTYSYNEYCCCQHRRNPLRNCDKIFPRSRQKSQPSIYEHQLFRPRAERTGDGHHLRYAHYHKSHNIRHERFPDHNVQGRQFKARRFLHQQPAQANRIAPREAWRTVSYRKRRYNHNQLSATTRRNHLGNQSQTTAHRGGLPGISNRYLCLDIEDVQPESVYPQPIENEQPRPYYTSQNRAGLNRNWRRNRDAQNRQNKNEFDFETPAVDDGNSNQRPVNSTPATPGPSADTTPELEADKLAVEPHPVTSRPQETNTGYEHNFGILTRANTLTWADLLRPNKDCNLSGSPDNGKDRAVQLSATSSIINKDLDFLSKDKQLIIFEGSTSLVTTGSTWTESEPLSVDSDKYYFFGEEGFDSIRIDSKLYKFAVRNGDLVIFEIKKSVLHKINFNLDLVPPIIRFISQFTSNDHSKFRQQRKFGPITVSSEYINSDCCLKIAKEKGSSIIFSMGPQKSSLLKFLAIFSNFVGKPQLVQEEPMHSEFETSAELTSISKLIFNFEVQRAYVEKQKTASTEKQPLISSLLQAYSDASDSFDPSDDSYFSDDFLGHATESDRRPPISEQEQIRDSTFNRAICRKSQLITSENCLPTDNLNTQLKIYRKSQKNKRRHSMRTRSQTKEFPWT</sequence>
<dbReference type="Proteomes" id="UP001152523">
    <property type="component" value="Unassembled WGS sequence"/>
</dbReference>
<name>A0AAV0DSQ2_9ASTE</name>
<dbReference type="AlphaFoldDB" id="A0AAV0DSQ2"/>